<organism evidence="1 2">
    <name type="scientific">Oryza sativa subsp. japonica</name>
    <name type="common">Rice</name>
    <dbReference type="NCBI Taxonomy" id="39947"/>
    <lineage>
        <taxon>Eukaryota</taxon>
        <taxon>Viridiplantae</taxon>
        <taxon>Streptophyta</taxon>
        <taxon>Embryophyta</taxon>
        <taxon>Tracheophyta</taxon>
        <taxon>Spermatophyta</taxon>
        <taxon>Magnoliopsida</taxon>
        <taxon>Liliopsida</taxon>
        <taxon>Poales</taxon>
        <taxon>Poaceae</taxon>
        <taxon>BOP clade</taxon>
        <taxon>Oryzoideae</taxon>
        <taxon>Oryzeae</taxon>
        <taxon>Oryzinae</taxon>
        <taxon>Oryza</taxon>
        <taxon>Oryza sativa</taxon>
    </lineage>
</organism>
<gene>
    <name evidence="1" type="primary">B1435D02.33</name>
</gene>
<sequence>MGEGLRLYPRPHPTTALARGCRRSLCPPSHAGRHPPGCLGGTTRSCSEVAVGSRIRPMCKEQPSSARACGEWGDWGFTHVKEGGDSAGRREIPPAGWVLGSRAPRIRGRGEEFGGPPILGLP</sequence>
<protein>
    <submittedName>
        <fullName evidence="1">Uncharacterized protein</fullName>
    </submittedName>
</protein>
<evidence type="ECO:0000313" key="1">
    <source>
        <dbReference type="EMBL" id="BAD62415.1"/>
    </source>
</evidence>
<reference evidence="2" key="2">
    <citation type="journal article" date="2008" name="Nucleic Acids Res.">
        <title>The rice annotation project database (RAP-DB): 2008 update.</title>
        <authorList>
            <consortium name="The rice annotation project (RAP)"/>
        </authorList>
    </citation>
    <scope>GENOME REANNOTATION</scope>
    <source>
        <strain evidence="2">cv. Nipponbare</strain>
    </source>
</reference>
<reference evidence="2" key="1">
    <citation type="journal article" date="2005" name="Nature">
        <title>The map-based sequence of the rice genome.</title>
        <authorList>
            <consortium name="International rice genome sequencing project (IRGSP)"/>
            <person name="Matsumoto T."/>
            <person name="Wu J."/>
            <person name="Kanamori H."/>
            <person name="Katayose Y."/>
            <person name="Fujisawa M."/>
            <person name="Namiki N."/>
            <person name="Mizuno H."/>
            <person name="Yamamoto K."/>
            <person name="Antonio B.A."/>
            <person name="Baba T."/>
            <person name="Sakata K."/>
            <person name="Nagamura Y."/>
            <person name="Aoki H."/>
            <person name="Arikawa K."/>
            <person name="Arita K."/>
            <person name="Bito T."/>
            <person name="Chiden Y."/>
            <person name="Fujitsuka N."/>
            <person name="Fukunaka R."/>
            <person name="Hamada M."/>
            <person name="Harada C."/>
            <person name="Hayashi A."/>
            <person name="Hijishita S."/>
            <person name="Honda M."/>
            <person name="Hosokawa S."/>
            <person name="Ichikawa Y."/>
            <person name="Idonuma A."/>
            <person name="Iijima M."/>
            <person name="Ikeda M."/>
            <person name="Ikeno M."/>
            <person name="Ito K."/>
            <person name="Ito S."/>
            <person name="Ito T."/>
            <person name="Ito Y."/>
            <person name="Ito Y."/>
            <person name="Iwabuchi A."/>
            <person name="Kamiya K."/>
            <person name="Karasawa W."/>
            <person name="Kurita K."/>
            <person name="Katagiri S."/>
            <person name="Kikuta A."/>
            <person name="Kobayashi H."/>
            <person name="Kobayashi N."/>
            <person name="Machita K."/>
            <person name="Maehara T."/>
            <person name="Masukawa M."/>
            <person name="Mizubayashi T."/>
            <person name="Mukai Y."/>
            <person name="Nagasaki H."/>
            <person name="Nagata Y."/>
            <person name="Naito S."/>
            <person name="Nakashima M."/>
            <person name="Nakama Y."/>
            <person name="Nakamichi Y."/>
            <person name="Nakamura M."/>
            <person name="Meguro A."/>
            <person name="Negishi M."/>
            <person name="Ohta I."/>
            <person name="Ohta T."/>
            <person name="Okamoto M."/>
            <person name="Ono N."/>
            <person name="Saji S."/>
            <person name="Sakaguchi M."/>
            <person name="Sakai K."/>
            <person name="Shibata M."/>
            <person name="Shimokawa T."/>
            <person name="Song J."/>
            <person name="Takazaki Y."/>
            <person name="Terasawa K."/>
            <person name="Tsugane M."/>
            <person name="Tsuji K."/>
            <person name="Ueda S."/>
            <person name="Waki K."/>
            <person name="Yamagata H."/>
            <person name="Yamamoto M."/>
            <person name="Yamamoto S."/>
            <person name="Yamane H."/>
            <person name="Yoshiki S."/>
            <person name="Yoshihara R."/>
            <person name="Yukawa K."/>
            <person name="Zhong H."/>
            <person name="Yano M."/>
            <person name="Yuan Q."/>
            <person name="Ouyang S."/>
            <person name="Liu J."/>
            <person name="Jones K.M."/>
            <person name="Gansberger K."/>
            <person name="Moffat K."/>
            <person name="Hill J."/>
            <person name="Bera J."/>
            <person name="Fadrosh D."/>
            <person name="Jin S."/>
            <person name="Johri S."/>
            <person name="Kim M."/>
            <person name="Overton L."/>
            <person name="Reardon M."/>
            <person name="Tsitrin T."/>
            <person name="Vuong H."/>
            <person name="Weaver B."/>
            <person name="Ciecko A."/>
            <person name="Tallon L."/>
            <person name="Jackson J."/>
            <person name="Pai G."/>
            <person name="Aken S.V."/>
            <person name="Utterback T."/>
            <person name="Reidmuller S."/>
            <person name="Feldblyum T."/>
            <person name="Hsiao J."/>
            <person name="Zismann V."/>
            <person name="Iobst S."/>
            <person name="de Vazeille A.R."/>
            <person name="Buell C.R."/>
            <person name="Ying K."/>
            <person name="Li Y."/>
            <person name="Lu T."/>
            <person name="Huang Y."/>
            <person name="Zhao Q."/>
            <person name="Feng Q."/>
            <person name="Zhang L."/>
            <person name="Zhu J."/>
            <person name="Weng Q."/>
            <person name="Mu J."/>
            <person name="Lu Y."/>
            <person name="Fan D."/>
            <person name="Liu Y."/>
            <person name="Guan J."/>
            <person name="Zhang Y."/>
            <person name="Yu S."/>
            <person name="Liu X."/>
            <person name="Zhang Y."/>
            <person name="Hong G."/>
            <person name="Han B."/>
            <person name="Choisne N."/>
            <person name="Demange N."/>
            <person name="Orjeda G."/>
            <person name="Samain S."/>
            <person name="Cattolico L."/>
            <person name="Pelletier E."/>
            <person name="Couloux A."/>
            <person name="Segurens B."/>
            <person name="Wincker P."/>
            <person name="D'Hont A."/>
            <person name="Scarpelli C."/>
            <person name="Weissenbach J."/>
            <person name="Salanoubat M."/>
            <person name="Quetier F."/>
            <person name="Yu Y."/>
            <person name="Kim H.R."/>
            <person name="Rambo T."/>
            <person name="Currie J."/>
            <person name="Collura K."/>
            <person name="Luo M."/>
            <person name="Yang T."/>
            <person name="Ammiraju J.S.S."/>
            <person name="Engler F."/>
            <person name="Soderlund C."/>
            <person name="Wing R.A."/>
            <person name="Palmer L.E."/>
            <person name="de la Bastide M."/>
            <person name="Spiegel L."/>
            <person name="Nascimento L."/>
            <person name="Zutavern T."/>
            <person name="O'Shaughnessy A."/>
            <person name="Dike S."/>
            <person name="Dedhia N."/>
            <person name="Preston R."/>
            <person name="Balija V."/>
            <person name="McCombie W.R."/>
            <person name="Chow T."/>
            <person name="Chen H."/>
            <person name="Chung M."/>
            <person name="Chen C."/>
            <person name="Shaw J."/>
            <person name="Wu H."/>
            <person name="Hsiao K."/>
            <person name="Chao Y."/>
            <person name="Chu M."/>
            <person name="Cheng C."/>
            <person name="Hour A."/>
            <person name="Lee P."/>
            <person name="Lin S."/>
            <person name="Lin Y."/>
            <person name="Liou J."/>
            <person name="Liu S."/>
            <person name="Hsing Y."/>
            <person name="Raghuvanshi S."/>
            <person name="Mohanty A."/>
            <person name="Bharti A.K."/>
            <person name="Gaur A."/>
            <person name="Gupta V."/>
            <person name="Kumar D."/>
            <person name="Ravi V."/>
            <person name="Vij S."/>
            <person name="Kapur A."/>
            <person name="Khurana P."/>
            <person name="Khurana P."/>
            <person name="Khurana J.P."/>
            <person name="Tyagi A.K."/>
            <person name="Gaikwad K."/>
            <person name="Singh A."/>
            <person name="Dalal V."/>
            <person name="Srivastava S."/>
            <person name="Dixit A."/>
            <person name="Pal A.K."/>
            <person name="Ghazi I.A."/>
            <person name="Yadav M."/>
            <person name="Pandit A."/>
            <person name="Bhargava A."/>
            <person name="Sureshbabu K."/>
            <person name="Batra K."/>
            <person name="Sharma T.R."/>
            <person name="Mohapatra T."/>
            <person name="Singh N.K."/>
            <person name="Messing J."/>
            <person name="Nelson A.B."/>
            <person name="Fuks G."/>
            <person name="Kavchok S."/>
            <person name="Keizer G."/>
            <person name="Linton E."/>
            <person name="Llaca V."/>
            <person name="Song R."/>
            <person name="Tanyolac B."/>
            <person name="Young S."/>
            <person name="Ho-Il K."/>
            <person name="Hahn J.H."/>
            <person name="Sangsakoo G."/>
            <person name="Vanavichit A."/>
            <person name="de Mattos Luiz.A.T."/>
            <person name="Zimmer P.D."/>
            <person name="Malone G."/>
            <person name="Dellagostin O."/>
            <person name="de Oliveira A.C."/>
            <person name="Bevan M."/>
            <person name="Bancroft I."/>
            <person name="Minx P."/>
            <person name="Cordum H."/>
            <person name="Wilson R."/>
            <person name="Cheng Z."/>
            <person name="Jin W."/>
            <person name="Jiang J."/>
            <person name="Leong S.A."/>
            <person name="Iwama H."/>
            <person name="Gojobori T."/>
            <person name="Itoh T."/>
            <person name="Niimura Y."/>
            <person name="Fujii Y."/>
            <person name="Habara T."/>
            <person name="Sakai H."/>
            <person name="Sato Y."/>
            <person name="Wilson G."/>
            <person name="Kumar K."/>
            <person name="McCouch S."/>
            <person name="Juretic N."/>
            <person name="Hoen D."/>
            <person name="Wright S."/>
            <person name="Bruskiewich R."/>
            <person name="Bureau T."/>
            <person name="Miyao A."/>
            <person name="Hirochika H."/>
            <person name="Nishikawa T."/>
            <person name="Kadowaki K."/>
            <person name="Sugiura M."/>
            <person name="Burr B."/>
            <person name="Sasaki T."/>
        </authorList>
    </citation>
    <scope>NUCLEOTIDE SEQUENCE [LARGE SCALE GENOMIC DNA]</scope>
    <source>
        <strain evidence="2">cv. Nipponbare</strain>
    </source>
</reference>
<dbReference type="Proteomes" id="UP000000763">
    <property type="component" value="Chromosome 6"/>
</dbReference>
<dbReference type="EMBL" id="AP006166">
    <property type="protein sequence ID" value="BAD62415.1"/>
    <property type="molecule type" value="Genomic_DNA"/>
</dbReference>
<proteinExistence type="predicted"/>
<name>Q5Z4B7_ORYSJ</name>
<dbReference type="AlphaFoldDB" id="Q5Z4B7"/>
<evidence type="ECO:0000313" key="2">
    <source>
        <dbReference type="Proteomes" id="UP000000763"/>
    </source>
</evidence>
<accession>Q5Z4B7</accession>